<dbReference type="SUPFAM" id="SSF54928">
    <property type="entry name" value="RNA-binding domain, RBD"/>
    <property type="match status" value="1"/>
</dbReference>
<evidence type="ECO:0000256" key="1">
    <source>
        <dbReference type="ARBA" id="ARBA00022737"/>
    </source>
</evidence>
<dbReference type="EMBL" id="JAPMOS010000137">
    <property type="protein sequence ID" value="KAJ4454735.1"/>
    <property type="molecule type" value="Genomic_DNA"/>
</dbReference>
<dbReference type="Gene3D" id="3.30.70.330">
    <property type="match status" value="2"/>
</dbReference>
<evidence type="ECO:0000313" key="5">
    <source>
        <dbReference type="EMBL" id="KAJ4454735.1"/>
    </source>
</evidence>
<dbReference type="InterPro" id="IPR032675">
    <property type="entry name" value="LRR_dom_sf"/>
</dbReference>
<gene>
    <name evidence="5" type="ORF">PAPYR_10497</name>
</gene>
<comment type="caution">
    <text evidence="5">The sequence shown here is derived from an EMBL/GenBank/DDBJ whole genome shotgun (WGS) entry which is preliminary data.</text>
</comment>
<evidence type="ECO:0000256" key="3">
    <source>
        <dbReference type="PROSITE-ProRule" id="PRU00176"/>
    </source>
</evidence>
<protein>
    <recommendedName>
        <fullName evidence="4">RRM domain-containing protein</fullName>
    </recommendedName>
</protein>
<dbReference type="Proteomes" id="UP001141327">
    <property type="component" value="Unassembled WGS sequence"/>
</dbReference>
<accession>A0ABQ8U5T6</accession>
<reference evidence="5" key="1">
    <citation type="journal article" date="2022" name="bioRxiv">
        <title>Genomics of Preaxostyla Flagellates Illuminates Evolutionary Transitions and the Path Towards Mitochondrial Loss.</title>
        <authorList>
            <person name="Novak L.V.F."/>
            <person name="Treitli S.C."/>
            <person name="Pyrih J."/>
            <person name="Halakuc P."/>
            <person name="Pipaliya S.V."/>
            <person name="Vacek V."/>
            <person name="Brzon O."/>
            <person name="Soukal P."/>
            <person name="Eme L."/>
            <person name="Dacks J.B."/>
            <person name="Karnkowska A."/>
            <person name="Elias M."/>
            <person name="Hampl V."/>
        </authorList>
    </citation>
    <scope>NUCLEOTIDE SEQUENCE</scope>
    <source>
        <strain evidence="5">RCP-MX</strain>
    </source>
</reference>
<dbReference type="PROSITE" id="PS50102">
    <property type="entry name" value="RRM"/>
    <property type="match status" value="2"/>
</dbReference>
<dbReference type="InterPro" id="IPR012677">
    <property type="entry name" value="Nucleotide-bd_a/b_plait_sf"/>
</dbReference>
<dbReference type="PANTHER" id="PTHR24012">
    <property type="entry name" value="RNA BINDING PROTEIN"/>
    <property type="match status" value="1"/>
</dbReference>
<dbReference type="InterPro" id="IPR035979">
    <property type="entry name" value="RBD_domain_sf"/>
</dbReference>
<proteinExistence type="predicted"/>
<dbReference type="Gene3D" id="3.80.10.10">
    <property type="entry name" value="Ribonuclease Inhibitor"/>
    <property type="match status" value="1"/>
</dbReference>
<keyword evidence="2 3" id="KW-0694">RNA-binding</keyword>
<feature type="domain" description="RRM" evidence="4">
    <location>
        <begin position="1"/>
        <end position="66"/>
    </location>
</feature>
<sequence length="1134" mass="123439">MLGQYGQIKQINIVNSPTSFKTFAFVTFSTIEQATRAVGAFKSKRHPSGCFVSYSNRSTVVRRRKVFLRNLPENCSEEKLNEICGPFGEIESTRFLTENCCVALVNYVKQNDADQAVAALNNKVLPGCTFPLMVHYSETAQARLQRIQNRTRQHALSSLAHSITNDPALLKAAADGQLGVSQYPSLSLFPKAAAPAATSISGLADPTSLLAQKVASRRKRLPLPVQCRATPEVVESEKDHTESPYFLCVALLGVTWAWIWGCRGHPVLPMTHRSLMRRDDGEGYESSTSYGSPPTTTGCRRPLVYITGRSSLFSLSFVRRRMMGACASVVGQRILGSPDIGGAGTIGSHGFIDLIDMSLPSPQRSRIEQTSIDCLPPELILNIIEMSSTPIQACCVFLAMNHSIRAMLQHAVTSLDFDLPVEISDDHSPWRPVPTALALSALVGSCCSLKELSLPAMRAMTGSLTSPGWVDRAFDPHRASLRYLCVRSVDGLTQETLCQIVGRLGALETLILGEPDGASLNWQFVDPLLATLGRGSCPQLRRLEIHTYCPAMMDYRLLMDCCPLLESVDLPMPAIDQYNRDGLIDFLCSLPNLKHLDVFDVDLGNLPHPEHITHLALALKTPDVADRFVALCQSFAGLVFLKIGFPSSAWSPSAESAPLFGGGLLACAETLRVLEIFELPDRAAAPLFTSLLRMPRLEDVALFVRMADGDGEGALWRAEEGEEVVEAHVDRSHFTEEDGVAEEDESPLEPAVFTDLLLELIGCLLAQVTSLRLQVAPFSLRIPAADFVFRGSAQLRNLQMSWVHEGPFTIHAPALETLQLPQTNTHTVTLYTPRLRCLENPPAEHPLVSECPMPDLDTVRALEAPADPETPVGQLLATLPGLRRVFVDRMTLSHSQPLLARPLDQLEIRYADFEFPEASEGSVLALSTAVCHLRMALVAPPGLLKITAPRLRTLGVDCWTSETAGIALDQCPELTRLHANNLAIAPSSCCPLTHLHARDVGLLVQSAGTLQDVGLWTLSSAACVQLSTALRDLPRLRRLGIYSPSSTELHLASTSVQILAITAYEGCLKQITLDLPALEEFILHGSRNLQPVHFIASCPALGFVAAIAPAEVEEGLAAVIPAGCSLTVTRPDLL</sequence>
<keyword evidence="6" id="KW-1185">Reference proteome</keyword>
<keyword evidence="1" id="KW-0677">Repeat</keyword>
<dbReference type="CDD" id="cd00590">
    <property type="entry name" value="RRM_SF"/>
    <property type="match status" value="2"/>
</dbReference>
<organism evidence="5 6">
    <name type="scientific">Paratrimastix pyriformis</name>
    <dbReference type="NCBI Taxonomy" id="342808"/>
    <lineage>
        <taxon>Eukaryota</taxon>
        <taxon>Metamonada</taxon>
        <taxon>Preaxostyla</taxon>
        <taxon>Paratrimastigidae</taxon>
        <taxon>Paratrimastix</taxon>
    </lineage>
</organism>
<evidence type="ECO:0000256" key="2">
    <source>
        <dbReference type="ARBA" id="ARBA00022884"/>
    </source>
</evidence>
<dbReference type="SUPFAM" id="SSF52047">
    <property type="entry name" value="RNI-like"/>
    <property type="match status" value="1"/>
</dbReference>
<evidence type="ECO:0000259" key="4">
    <source>
        <dbReference type="PROSITE" id="PS50102"/>
    </source>
</evidence>
<name>A0ABQ8U5T6_9EUKA</name>
<dbReference type="InterPro" id="IPR000504">
    <property type="entry name" value="RRM_dom"/>
</dbReference>
<feature type="domain" description="RRM" evidence="4">
    <location>
        <begin position="64"/>
        <end position="139"/>
    </location>
</feature>
<dbReference type="Pfam" id="PF00076">
    <property type="entry name" value="RRM_1"/>
    <property type="match status" value="2"/>
</dbReference>
<dbReference type="SMART" id="SM00360">
    <property type="entry name" value="RRM"/>
    <property type="match status" value="1"/>
</dbReference>
<evidence type="ECO:0000313" key="6">
    <source>
        <dbReference type="Proteomes" id="UP001141327"/>
    </source>
</evidence>